<sequence>MDKESINQSFLLIEDPNLLVILNDPDVGMNLKNLIIKIDTDKLFTSKLSNSVQKDDFKLETKKTYKKNKRDLLNQLNILIDTTIIRKKDAKRFQKYLKYINKYY</sequence>
<evidence type="ECO:0000313" key="1">
    <source>
        <dbReference type="EMBL" id="QHT73729.1"/>
    </source>
</evidence>
<reference evidence="1" key="1">
    <citation type="journal article" date="2020" name="Nature">
        <title>Giant virus diversity and host interactions through global metagenomics.</title>
        <authorList>
            <person name="Schulz F."/>
            <person name="Roux S."/>
            <person name="Paez-Espino D."/>
            <person name="Jungbluth S."/>
            <person name="Walsh D.A."/>
            <person name="Denef V.J."/>
            <person name="McMahon K.D."/>
            <person name="Konstantinidis K.T."/>
            <person name="Eloe-Fadrosh E.A."/>
            <person name="Kyrpides N.C."/>
            <person name="Woyke T."/>
        </authorList>
    </citation>
    <scope>NUCLEOTIDE SEQUENCE</scope>
    <source>
        <strain evidence="1">GVMAG-M-3300023179-4</strain>
    </source>
</reference>
<accession>A0A6C0GZW2</accession>
<organism evidence="1">
    <name type="scientific">viral metagenome</name>
    <dbReference type="NCBI Taxonomy" id="1070528"/>
    <lineage>
        <taxon>unclassified sequences</taxon>
        <taxon>metagenomes</taxon>
        <taxon>organismal metagenomes</taxon>
    </lineage>
</organism>
<name>A0A6C0GZW2_9ZZZZ</name>
<proteinExistence type="predicted"/>
<protein>
    <submittedName>
        <fullName evidence="1">Uncharacterized protein</fullName>
    </submittedName>
</protein>
<dbReference type="EMBL" id="MN739831">
    <property type="protein sequence ID" value="QHT73729.1"/>
    <property type="molecule type" value="Genomic_DNA"/>
</dbReference>
<dbReference type="AlphaFoldDB" id="A0A6C0GZW2"/>